<accession>A0A6F8PN60</accession>
<dbReference type="RefSeq" id="WP_198415270.1">
    <property type="nucleotide sequence ID" value="NZ_AP021888.1"/>
</dbReference>
<feature type="compositionally biased region" description="Low complexity" evidence="4">
    <location>
        <begin position="165"/>
        <end position="176"/>
    </location>
</feature>
<feature type="chain" id="PRO_5026244947" description="TNase-like domain-containing protein" evidence="5">
    <location>
        <begin position="24"/>
        <end position="235"/>
    </location>
</feature>
<evidence type="ECO:0000313" key="7">
    <source>
        <dbReference type="EMBL" id="BBP43526.1"/>
    </source>
</evidence>
<feature type="domain" description="TNase-like" evidence="6">
    <location>
        <begin position="24"/>
        <end position="148"/>
    </location>
</feature>
<evidence type="ECO:0000256" key="2">
    <source>
        <dbReference type="ARBA" id="ARBA00022759"/>
    </source>
</evidence>
<dbReference type="GO" id="GO:0016787">
    <property type="term" value="F:hydrolase activity"/>
    <property type="evidence" value="ECO:0007669"/>
    <property type="project" value="UniProtKB-KW"/>
</dbReference>
<dbReference type="KEGG" id="tzo:THMIRHAT_12720"/>
<dbReference type="Gene3D" id="2.40.50.90">
    <property type="match status" value="1"/>
</dbReference>
<dbReference type="Proteomes" id="UP000501466">
    <property type="component" value="Chromosome"/>
</dbReference>
<dbReference type="EMBL" id="AP021888">
    <property type="protein sequence ID" value="BBP43526.1"/>
    <property type="molecule type" value="Genomic_DNA"/>
</dbReference>
<evidence type="ECO:0000259" key="6">
    <source>
        <dbReference type="PROSITE" id="PS50830"/>
    </source>
</evidence>
<keyword evidence="1" id="KW-0540">Nuclease</keyword>
<keyword evidence="3" id="KW-0378">Hydrolase</keyword>
<dbReference type="Pfam" id="PF05901">
    <property type="entry name" value="Excalibur"/>
    <property type="match status" value="1"/>
</dbReference>
<dbReference type="PROSITE" id="PS50830">
    <property type="entry name" value="TNASE_3"/>
    <property type="match status" value="1"/>
</dbReference>
<feature type="signal peptide" evidence="5">
    <location>
        <begin position="1"/>
        <end position="23"/>
    </location>
</feature>
<feature type="region of interest" description="Disordered" evidence="4">
    <location>
        <begin position="156"/>
        <end position="188"/>
    </location>
</feature>
<protein>
    <recommendedName>
        <fullName evidence="6">TNase-like domain-containing protein</fullName>
    </recommendedName>
</protein>
<dbReference type="SMART" id="SM00318">
    <property type="entry name" value="SNc"/>
    <property type="match status" value="1"/>
</dbReference>
<keyword evidence="5" id="KW-0732">Signal</keyword>
<dbReference type="PANTHER" id="PTHR12302">
    <property type="entry name" value="EBNA2 BINDING PROTEIN P100"/>
    <property type="match status" value="1"/>
</dbReference>
<feature type="compositionally biased region" description="Polar residues" evidence="4">
    <location>
        <begin position="177"/>
        <end position="188"/>
    </location>
</feature>
<evidence type="ECO:0000256" key="1">
    <source>
        <dbReference type="ARBA" id="ARBA00022722"/>
    </source>
</evidence>
<keyword evidence="2" id="KW-0255">Endonuclease</keyword>
<gene>
    <name evidence="7" type="ORF">THMIRHAT_12720</name>
</gene>
<dbReference type="Pfam" id="PF00565">
    <property type="entry name" value="SNase"/>
    <property type="match status" value="1"/>
</dbReference>
<name>A0A6F8PN60_9GAMM</name>
<dbReference type="InterPro" id="IPR016071">
    <property type="entry name" value="Staphylococal_nuclease_OB-fold"/>
</dbReference>
<dbReference type="InterPro" id="IPR008613">
    <property type="entry name" value="Excalibur_Ca-bd_domain"/>
</dbReference>
<dbReference type="AlphaFoldDB" id="A0A6F8PN60"/>
<reference evidence="8" key="1">
    <citation type="submission" date="2019-11" db="EMBL/GenBank/DDBJ databases">
        <title>Isolation and characterization of two novel species in the genus Thiomicrorhabdus.</title>
        <authorList>
            <person name="Mochizuki J."/>
            <person name="Kojima H."/>
            <person name="Fukui M."/>
        </authorList>
    </citation>
    <scope>NUCLEOTIDE SEQUENCE [LARGE SCALE GENOMIC DNA]</scope>
    <source>
        <strain evidence="8">AkT22</strain>
    </source>
</reference>
<evidence type="ECO:0000256" key="3">
    <source>
        <dbReference type="ARBA" id="ARBA00022801"/>
    </source>
</evidence>
<dbReference type="GO" id="GO:0004519">
    <property type="term" value="F:endonuclease activity"/>
    <property type="evidence" value="ECO:0007669"/>
    <property type="project" value="UniProtKB-KW"/>
</dbReference>
<evidence type="ECO:0000313" key="8">
    <source>
        <dbReference type="Proteomes" id="UP000501466"/>
    </source>
</evidence>
<dbReference type="InterPro" id="IPR035437">
    <property type="entry name" value="SNase_OB-fold_sf"/>
</dbReference>
<sequence>MNVFSPIIMITLALFCGVSLVQAETLTGKVISVTDGDTIKLLVKEGDHQTQVKIRLAEIDAPEKNQPWGQKSKQALSDLIFGKIITAEVQTTDRYGRRVADLFKGESWINGTMVRSGHAWVYTKYSKDPQIRGLEQQAKAERLGLWGLPEPERIPPWEWRHNKKSSSATGTTSSSSPIKNYPTQSSVQSQSRKCEGKRTCGQMTSCSEAYFYLNQCGVGSLDRDRDGIPCEKICK</sequence>
<dbReference type="SUPFAM" id="SSF50199">
    <property type="entry name" value="Staphylococcal nuclease"/>
    <property type="match status" value="1"/>
</dbReference>
<evidence type="ECO:0000256" key="5">
    <source>
        <dbReference type="SAM" id="SignalP"/>
    </source>
</evidence>
<proteinExistence type="predicted"/>
<keyword evidence="8" id="KW-1185">Reference proteome</keyword>
<organism evidence="7 8">
    <name type="scientific">Thiosulfativibrio zosterae</name>
    <dbReference type="NCBI Taxonomy" id="2675053"/>
    <lineage>
        <taxon>Bacteria</taxon>
        <taxon>Pseudomonadati</taxon>
        <taxon>Pseudomonadota</taxon>
        <taxon>Gammaproteobacteria</taxon>
        <taxon>Thiotrichales</taxon>
        <taxon>Piscirickettsiaceae</taxon>
        <taxon>Thiosulfativibrio</taxon>
    </lineage>
</organism>
<evidence type="ECO:0000256" key="4">
    <source>
        <dbReference type="SAM" id="MobiDB-lite"/>
    </source>
</evidence>
<dbReference type="PANTHER" id="PTHR12302:SF3">
    <property type="entry name" value="SERINE_THREONINE-PROTEIN KINASE 31"/>
    <property type="match status" value="1"/>
</dbReference>